<name>W4LKH7_ENTF1</name>
<dbReference type="InterPro" id="IPR016193">
    <property type="entry name" value="Cytidine_deaminase-like"/>
</dbReference>
<evidence type="ECO:0000313" key="1">
    <source>
        <dbReference type="EMBL" id="ETW97836.1"/>
    </source>
</evidence>
<dbReference type="EMBL" id="AZHW01000612">
    <property type="protein sequence ID" value="ETW97836.1"/>
    <property type="molecule type" value="Genomic_DNA"/>
</dbReference>
<dbReference type="Proteomes" id="UP000019141">
    <property type="component" value="Unassembled WGS sequence"/>
</dbReference>
<gene>
    <name evidence="1" type="ORF">ETSY1_21175</name>
</gene>
<dbReference type="InterPro" id="IPR015067">
    <property type="entry name" value="DUF1893_TM1506-like"/>
</dbReference>
<dbReference type="SUPFAM" id="SSF53927">
    <property type="entry name" value="Cytidine deaminase-like"/>
    <property type="match status" value="1"/>
</dbReference>
<dbReference type="HOGENOM" id="CLU_2080464_0_0_7"/>
<keyword evidence="2" id="KW-1185">Reference proteome</keyword>
<evidence type="ECO:0000313" key="2">
    <source>
        <dbReference type="Proteomes" id="UP000019141"/>
    </source>
</evidence>
<dbReference type="Pfam" id="PF08973">
    <property type="entry name" value="TM1506"/>
    <property type="match status" value="1"/>
</dbReference>
<comment type="caution">
    <text evidence="1">The sequence shown here is derived from an EMBL/GenBank/DDBJ whole genome shotgun (WGS) entry which is preliminary data.</text>
</comment>
<proteinExistence type="predicted"/>
<accession>W4LKH7</accession>
<protein>
    <recommendedName>
        <fullName evidence="3">DUF1893 domain-containing protein</fullName>
    </recommendedName>
</protein>
<organism evidence="1 2">
    <name type="scientific">Entotheonella factor</name>
    <dbReference type="NCBI Taxonomy" id="1429438"/>
    <lineage>
        <taxon>Bacteria</taxon>
        <taxon>Pseudomonadati</taxon>
        <taxon>Nitrospinota/Tectimicrobiota group</taxon>
        <taxon>Candidatus Tectimicrobiota</taxon>
        <taxon>Candidatus Entotheonellia</taxon>
        <taxon>Candidatus Entotheonellales</taxon>
        <taxon>Candidatus Entotheonellaceae</taxon>
        <taxon>Candidatus Entotheonella</taxon>
    </lineage>
</organism>
<reference evidence="1 2" key="1">
    <citation type="journal article" date="2014" name="Nature">
        <title>An environmental bacterial taxon with a large and distinct metabolic repertoire.</title>
        <authorList>
            <person name="Wilson M.C."/>
            <person name="Mori T."/>
            <person name="Ruckert C."/>
            <person name="Uria A.R."/>
            <person name="Helf M.J."/>
            <person name="Takada K."/>
            <person name="Gernert C."/>
            <person name="Steffens U.A."/>
            <person name="Heycke N."/>
            <person name="Schmitt S."/>
            <person name="Rinke C."/>
            <person name="Helfrich E.J."/>
            <person name="Brachmann A.O."/>
            <person name="Gurgui C."/>
            <person name="Wakimoto T."/>
            <person name="Kracht M."/>
            <person name="Crusemann M."/>
            <person name="Hentschel U."/>
            <person name="Abe I."/>
            <person name="Matsunaga S."/>
            <person name="Kalinowski J."/>
            <person name="Takeyama H."/>
            <person name="Piel J."/>
        </authorList>
    </citation>
    <scope>NUCLEOTIDE SEQUENCE [LARGE SCALE GENOMIC DNA]</scope>
    <source>
        <strain evidence="2">TSY1</strain>
    </source>
</reference>
<dbReference type="AlphaFoldDB" id="W4LKH7"/>
<dbReference type="GO" id="GO:0003824">
    <property type="term" value="F:catalytic activity"/>
    <property type="evidence" value="ECO:0007669"/>
    <property type="project" value="InterPro"/>
</dbReference>
<dbReference type="InterPro" id="IPR037081">
    <property type="entry name" value="Hyp_TM1506"/>
</dbReference>
<sequence length="117" mass="13429">MNESTLTMLRDGVPIFTSYGNWLHPLFELEDYLAEHPVQPEHLVLQDKIIGKAAALLINRLEFRTVKVGILSRPGEVVLKSHGIDYTYGQIVTWQDTYRKLALNYDRLPEIRKGGHV</sequence>
<dbReference type="Gene3D" id="3.40.140.30">
    <property type="entry name" value="Hypothetical protein TM1506"/>
    <property type="match status" value="1"/>
</dbReference>
<evidence type="ECO:0008006" key="3">
    <source>
        <dbReference type="Google" id="ProtNLM"/>
    </source>
</evidence>